<gene>
    <name evidence="4" type="ORF">GCM10011399_25120</name>
</gene>
<reference evidence="4 5" key="1">
    <citation type="journal article" date="2014" name="Int. J. Syst. Evol. Microbiol.">
        <title>Complete genome sequence of Corynebacterium casei LMG S-19264T (=DSM 44701T), isolated from a smear-ripened cheese.</title>
        <authorList>
            <consortium name="US DOE Joint Genome Institute (JGI-PGF)"/>
            <person name="Walter F."/>
            <person name="Albersmeier A."/>
            <person name="Kalinowski J."/>
            <person name="Ruckert C."/>
        </authorList>
    </citation>
    <scope>NUCLEOTIDE SEQUENCE [LARGE SCALE GENOMIC DNA]</scope>
    <source>
        <strain evidence="4 5">CGMCC 1.12976</strain>
    </source>
</reference>
<proteinExistence type="predicted"/>
<dbReference type="Pfam" id="PF00296">
    <property type="entry name" value="Bac_luciferase"/>
    <property type="match status" value="1"/>
</dbReference>
<evidence type="ECO:0000256" key="2">
    <source>
        <dbReference type="ARBA" id="ARBA00023033"/>
    </source>
</evidence>
<feature type="domain" description="Luciferase-like" evidence="3">
    <location>
        <begin position="2"/>
        <end position="278"/>
    </location>
</feature>
<protein>
    <submittedName>
        <fullName evidence="4">Luciferase</fullName>
    </submittedName>
</protein>
<accession>A0A917B824</accession>
<evidence type="ECO:0000313" key="5">
    <source>
        <dbReference type="Proteomes" id="UP000598775"/>
    </source>
</evidence>
<dbReference type="GO" id="GO:0016705">
    <property type="term" value="F:oxidoreductase activity, acting on paired donors, with incorporation or reduction of molecular oxygen"/>
    <property type="evidence" value="ECO:0007669"/>
    <property type="project" value="InterPro"/>
</dbReference>
<dbReference type="InterPro" id="IPR050766">
    <property type="entry name" value="Bact_Lucif_Oxidored"/>
</dbReference>
<evidence type="ECO:0000259" key="3">
    <source>
        <dbReference type="Pfam" id="PF00296"/>
    </source>
</evidence>
<dbReference type="PANTHER" id="PTHR30137">
    <property type="entry name" value="LUCIFERASE-LIKE MONOOXYGENASE"/>
    <property type="match status" value="1"/>
</dbReference>
<comment type="caution">
    <text evidence="4">The sequence shown here is derived from an EMBL/GenBank/DDBJ whole genome shotgun (WGS) entry which is preliminary data.</text>
</comment>
<dbReference type="GO" id="GO:0005829">
    <property type="term" value="C:cytosol"/>
    <property type="evidence" value="ECO:0007669"/>
    <property type="project" value="TreeGrafter"/>
</dbReference>
<dbReference type="EMBL" id="BMGP01000004">
    <property type="protein sequence ID" value="GGF30825.1"/>
    <property type="molecule type" value="Genomic_DNA"/>
</dbReference>
<keyword evidence="2" id="KW-0503">Monooxygenase</keyword>
<dbReference type="SUPFAM" id="SSF51679">
    <property type="entry name" value="Bacterial luciferase-like"/>
    <property type="match status" value="1"/>
</dbReference>
<dbReference type="InterPro" id="IPR036661">
    <property type="entry name" value="Luciferase-like_sf"/>
</dbReference>
<organism evidence="4 5">
    <name type="scientific">Subtercola lobariae</name>
    <dbReference type="NCBI Taxonomy" id="1588641"/>
    <lineage>
        <taxon>Bacteria</taxon>
        <taxon>Bacillati</taxon>
        <taxon>Actinomycetota</taxon>
        <taxon>Actinomycetes</taxon>
        <taxon>Micrococcales</taxon>
        <taxon>Microbacteriaceae</taxon>
        <taxon>Subtercola</taxon>
    </lineage>
</organism>
<dbReference type="GO" id="GO:0004497">
    <property type="term" value="F:monooxygenase activity"/>
    <property type="evidence" value="ECO:0007669"/>
    <property type="project" value="UniProtKB-KW"/>
</dbReference>
<dbReference type="Gene3D" id="3.20.20.30">
    <property type="entry name" value="Luciferase-like domain"/>
    <property type="match status" value="1"/>
</dbReference>
<keyword evidence="1" id="KW-0560">Oxidoreductase</keyword>
<evidence type="ECO:0000313" key="4">
    <source>
        <dbReference type="EMBL" id="GGF30825.1"/>
    </source>
</evidence>
<dbReference type="AlphaFoldDB" id="A0A917B824"/>
<dbReference type="Proteomes" id="UP000598775">
    <property type="component" value="Unassembled WGS sequence"/>
</dbReference>
<evidence type="ECO:0000256" key="1">
    <source>
        <dbReference type="ARBA" id="ARBA00023002"/>
    </source>
</evidence>
<dbReference type="InterPro" id="IPR011251">
    <property type="entry name" value="Luciferase-like_dom"/>
</dbReference>
<dbReference type="PANTHER" id="PTHR30137:SF8">
    <property type="entry name" value="BLR5498 PROTEIN"/>
    <property type="match status" value="1"/>
</dbReference>
<name>A0A917B824_9MICO</name>
<sequence>MRETIEQAVVAEQAGLDVVGIGEHHRGDFIASQPAVMLAAIAASTSRVRLTSAVTVLSSADPVVTFQEFATLDLISNGRAEIIAGRGSFTDSFPLFGYDLADYADIFREKLELLVAIRDSNPITWSGKFRSSLSQADIAPRPVQKTLPIWVGVGGTPSSGARAGRMGLPMAYGVLLGPIDSALPIKRAFEDAAHRNGHDLTIMPTLIAGHGFVSRSSQEARDVMYPYFASGFAENSRQRDQPTVIPRGAFDAQTSPHGALMTGSVQEVIDKMMLQHELYGNTRVLIQMGLGGVPQKEHLKAIELLGTEVAPVLRREIDGAQVAA</sequence>
<keyword evidence="5" id="KW-1185">Reference proteome</keyword>